<dbReference type="Proteomes" id="UP000432089">
    <property type="component" value="Unassembled WGS sequence"/>
</dbReference>
<accession>A0A7V7TVR2</accession>
<comment type="caution">
    <text evidence="1">The sequence shown here is derived from an EMBL/GenBank/DDBJ whole genome shotgun (WGS) entry which is preliminary data.</text>
</comment>
<organism evidence="1 2">
    <name type="scientific">Plantimonas leprariae</name>
    <dbReference type="NCBI Taxonomy" id="2615207"/>
    <lineage>
        <taxon>Bacteria</taxon>
        <taxon>Pseudomonadati</taxon>
        <taxon>Pseudomonadota</taxon>
        <taxon>Alphaproteobacteria</taxon>
        <taxon>Hyphomicrobiales</taxon>
        <taxon>Aurantimonadaceae</taxon>
        <taxon>Plantimonas</taxon>
    </lineage>
</organism>
<dbReference type="AlphaFoldDB" id="A0A7V7TVR2"/>
<evidence type="ECO:0000313" key="1">
    <source>
        <dbReference type="EMBL" id="KAB0678067.1"/>
    </source>
</evidence>
<protein>
    <submittedName>
        <fullName evidence="1">Uncharacterized protein</fullName>
    </submittedName>
</protein>
<proteinExistence type="predicted"/>
<dbReference type="EMBL" id="VZDO01000014">
    <property type="protein sequence ID" value="KAB0678067.1"/>
    <property type="molecule type" value="Genomic_DNA"/>
</dbReference>
<sequence>MTSRYRPNEPTSPVPLDVLSLLMRSEEARVAEIVRQLSGGQRAALAVYCFARAHMRSLGLQIARHCEGRTLVAVGGPMGQTMADQVESGEAFDVGPYQHGTRKVTLARFAA</sequence>
<keyword evidence="2" id="KW-1185">Reference proteome</keyword>
<gene>
    <name evidence="1" type="ORF">F6X38_16710</name>
</gene>
<name>A0A7V7TVR2_9HYPH</name>
<reference evidence="1 2" key="1">
    <citation type="submission" date="2019-09" db="EMBL/GenBank/DDBJ databases">
        <title>YIM 132180 draft genome.</title>
        <authorList>
            <person name="Zhang K."/>
        </authorList>
    </citation>
    <scope>NUCLEOTIDE SEQUENCE [LARGE SCALE GENOMIC DNA]</scope>
    <source>
        <strain evidence="1 2">YIM 132180</strain>
    </source>
</reference>
<evidence type="ECO:0000313" key="2">
    <source>
        <dbReference type="Proteomes" id="UP000432089"/>
    </source>
</evidence>